<accession>A0AAD7Z7K3</accession>
<evidence type="ECO:0000313" key="7">
    <source>
        <dbReference type="EMBL" id="KAJ9575630.1"/>
    </source>
</evidence>
<proteinExistence type="inferred from homology"/>
<dbReference type="Gene3D" id="3.90.1640.10">
    <property type="entry name" value="inorganic pyrophosphatase (n-terminal core)"/>
    <property type="match status" value="1"/>
</dbReference>
<evidence type="ECO:0000313" key="8">
    <source>
        <dbReference type="Proteomes" id="UP001233999"/>
    </source>
</evidence>
<dbReference type="SMART" id="SM01131">
    <property type="entry name" value="DHHA2"/>
    <property type="match status" value="1"/>
</dbReference>
<dbReference type="PANTHER" id="PTHR12112">
    <property type="entry name" value="BNIP - RELATED"/>
    <property type="match status" value="1"/>
</dbReference>
<dbReference type="GO" id="GO:0005737">
    <property type="term" value="C:cytoplasm"/>
    <property type="evidence" value="ECO:0007669"/>
    <property type="project" value="InterPro"/>
</dbReference>
<dbReference type="InterPro" id="IPR038222">
    <property type="entry name" value="DHHA2_dom_sf"/>
</dbReference>
<evidence type="ECO:0000256" key="4">
    <source>
        <dbReference type="ARBA" id="ARBA00022801"/>
    </source>
</evidence>
<dbReference type="Proteomes" id="UP001233999">
    <property type="component" value="Unassembled WGS sequence"/>
</dbReference>
<comment type="similarity">
    <text evidence="2">Belongs to the PPase class C family. Prune subfamily.</text>
</comment>
<keyword evidence="3" id="KW-0479">Metal-binding</keyword>
<evidence type="ECO:0000256" key="3">
    <source>
        <dbReference type="ARBA" id="ARBA00022723"/>
    </source>
</evidence>
<dbReference type="InterPro" id="IPR004097">
    <property type="entry name" value="DHHA2"/>
</dbReference>
<gene>
    <name evidence="7" type="ORF">L9F63_007491</name>
</gene>
<protein>
    <recommendedName>
        <fullName evidence="6">DHHA2 domain-containing protein</fullName>
    </recommendedName>
</protein>
<dbReference type="Pfam" id="PF02833">
    <property type="entry name" value="DHHA2"/>
    <property type="match status" value="1"/>
</dbReference>
<evidence type="ECO:0000256" key="5">
    <source>
        <dbReference type="ARBA" id="ARBA00023211"/>
    </source>
</evidence>
<dbReference type="SUPFAM" id="SSF64182">
    <property type="entry name" value="DHH phosphoesterases"/>
    <property type="match status" value="1"/>
</dbReference>
<feature type="domain" description="DHHA2" evidence="6">
    <location>
        <begin position="218"/>
        <end position="358"/>
    </location>
</feature>
<name>A0AAD7Z7K3_DIPPU</name>
<feature type="non-terminal residue" evidence="7">
    <location>
        <position position="1"/>
    </location>
</feature>
<dbReference type="Gene3D" id="3.10.310.20">
    <property type="entry name" value="DHHA2 domain"/>
    <property type="match status" value="1"/>
</dbReference>
<keyword evidence="4" id="KW-0378">Hydrolase</keyword>
<evidence type="ECO:0000256" key="1">
    <source>
        <dbReference type="ARBA" id="ARBA00001936"/>
    </source>
</evidence>
<dbReference type="AlphaFoldDB" id="A0AAD7Z7K3"/>
<sequence length="359" mass="39780">MEEYLRKSLKFASSGSCARLKAVMGNESGDLDSVISSLVYAYLLHNIAVQDTPVVPVLNFLEKELPLKTEVTYYLKKNGIPLDALTFRDTVDLRTVHKSGKLELVLMDHHVMSKETEILRTSVVQVIDHHPQDPAWMWPSETTTLKKVGSCCTLVAEKMLELQPKLLNCQVAALLYGPIVLDTACFNPAADKTTELDLQMAAELERRGVKGSQKDKLFADLLAARSDVSSLTPSQLLLKDMKVTSGVPMPGFPILVQEFVNRHGMLAALQQFCTEHNTGVTVLLGLKIDGDSIKRDLAVFNMDAEDKAEQMVSCLMKSRDPELLLEVVETQVPGLQLFNQLNVKASRKQILPVVKHAAQ</sequence>
<dbReference type="PANTHER" id="PTHR12112:SF39">
    <property type="entry name" value="EG:152A3.5 PROTEIN (FBGN0003116_PN PROTEIN)"/>
    <property type="match status" value="1"/>
</dbReference>
<dbReference type="GO" id="GO:0004309">
    <property type="term" value="F:exopolyphosphatase activity"/>
    <property type="evidence" value="ECO:0007669"/>
    <property type="project" value="TreeGrafter"/>
</dbReference>
<dbReference type="GO" id="GO:0046872">
    <property type="term" value="F:metal ion binding"/>
    <property type="evidence" value="ECO:0007669"/>
    <property type="project" value="UniProtKB-KW"/>
</dbReference>
<keyword evidence="8" id="KW-1185">Reference proteome</keyword>
<evidence type="ECO:0000259" key="6">
    <source>
        <dbReference type="SMART" id="SM01131"/>
    </source>
</evidence>
<dbReference type="EMBL" id="JASPKZ010009827">
    <property type="protein sequence ID" value="KAJ9575630.1"/>
    <property type="molecule type" value="Genomic_DNA"/>
</dbReference>
<dbReference type="InterPro" id="IPR001667">
    <property type="entry name" value="DDH_dom"/>
</dbReference>
<comment type="caution">
    <text evidence="7">The sequence shown here is derived from an EMBL/GenBank/DDBJ whole genome shotgun (WGS) entry which is preliminary data.</text>
</comment>
<comment type="cofactor">
    <cofactor evidence="1">
        <name>Mn(2+)</name>
        <dbReference type="ChEBI" id="CHEBI:29035"/>
    </cofactor>
</comment>
<organism evidence="7 8">
    <name type="scientific">Diploptera punctata</name>
    <name type="common">Pacific beetle cockroach</name>
    <dbReference type="NCBI Taxonomy" id="6984"/>
    <lineage>
        <taxon>Eukaryota</taxon>
        <taxon>Metazoa</taxon>
        <taxon>Ecdysozoa</taxon>
        <taxon>Arthropoda</taxon>
        <taxon>Hexapoda</taxon>
        <taxon>Insecta</taxon>
        <taxon>Pterygota</taxon>
        <taxon>Neoptera</taxon>
        <taxon>Polyneoptera</taxon>
        <taxon>Dictyoptera</taxon>
        <taxon>Blattodea</taxon>
        <taxon>Blaberoidea</taxon>
        <taxon>Blaberidae</taxon>
        <taxon>Diplopterinae</taxon>
        <taxon>Diploptera</taxon>
    </lineage>
</organism>
<dbReference type="Pfam" id="PF01368">
    <property type="entry name" value="DHH"/>
    <property type="match status" value="1"/>
</dbReference>
<reference evidence="7" key="2">
    <citation type="submission" date="2023-05" db="EMBL/GenBank/DDBJ databases">
        <authorList>
            <person name="Fouks B."/>
        </authorList>
    </citation>
    <scope>NUCLEOTIDE SEQUENCE</scope>
    <source>
        <strain evidence="7">Stay&amp;Tobe</strain>
        <tissue evidence="7">Testes</tissue>
    </source>
</reference>
<dbReference type="InterPro" id="IPR038763">
    <property type="entry name" value="DHH_sf"/>
</dbReference>
<keyword evidence="5" id="KW-0464">Manganese</keyword>
<reference evidence="7" key="1">
    <citation type="journal article" date="2023" name="IScience">
        <title>Live-bearing cockroach genome reveals convergent evolutionary mechanisms linked to viviparity in insects and beyond.</title>
        <authorList>
            <person name="Fouks B."/>
            <person name="Harrison M.C."/>
            <person name="Mikhailova A.A."/>
            <person name="Marchal E."/>
            <person name="English S."/>
            <person name="Carruthers M."/>
            <person name="Jennings E.C."/>
            <person name="Chiamaka E.L."/>
            <person name="Frigard R.A."/>
            <person name="Pippel M."/>
            <person name="Attardo G.M."/>
            <person name="Benoit J.B."/>
            <person name="Bornberg-Bauer E."/>
            <person name="Tobe S.S."/>
        </authorList>
    </citation>
    <scope>NUCLEOTIDE SEQUENCE</scope>
    <source>
        <strain evidence="7">Stay&amp;Tobe</strain>
    </source>
</reference>
<evidence type="ECO:0000256" key="2">
    <source>
        <dbReference type="ARBA" id="ARBA00010331"/>
    </source>
</evidence>